<dbReference type="Pfam" id="PF05738">
    <property type="entry name" value="Cna_B"/>
    <property type="match status" value="3"/>
</dbReference>
<keyword evidence="3" id="KW-0964">Secreted</keyword>
<organism evidence="12 13">
    <name type="scientific">Parascardovia denticolens DSM 10105 = JCM 12538</name>
    <dbReference type="NCBI Taxonomy" id="864564"/>
    <lineage>
        <taxon>Bacteria</taxon>
        <taxon>Bacillati</taxon>
        <taxon>Actinomycetota</taxon>
        <taxon>Actinomycetes</taxon>
        <taxon>Bifidobacteriales</taxon>
        <taxon>Bifidobacteriaceae</taxon>
        <taxon>Parascardovia</taxon>
    </lineage>
</organism>
<dbReference type="Gene3D" id="2.60.40.1140">
    <property type="entry name" value="Collagen-binding surface protein Cna, B-type domain"/>
    <property type="match status" value="3"/>
</dbReference>
<evidence type="ECO:0000259" key="10">
    <source>
        <dbReference type="Pfam" id="PF17802"/>
    </source>
</evidence>
<evidence type="ECO:0000256" key="7">
    <source>
        <dbReference type="SAM" id="Phobius"/>
    </source>
</evidence>
<dbReference type="InterPro" id="IPR008454">
    <property type="entry name" value="Collagen-bd_Cna-like_B-typ_dom"/>
</dbReference>
<dbReference type="InterPro" id="IPR041171">
    <property type="entry name" value="SDR_Ig"/>
</dbReference>
<evidence type="ECO:0000256" key="8">
    <source>
        <dbReference type="SAM" id="SignalP"/>
    </source>
</evidence>
<dbReference type="GO" id="GO:0007155">
    <property type="term" value="P:cell adhesion"/>
    <property type="evidence" value="ECO:0007669"/>
    <property type="project" value="InterPro"/>
</dbReference>
<dbReference type="AlphaFoldDB" id="E6K250"/>
<keyword evidence="2" id="KW-0134">Cell wall</keyword>
<keyword evidence="5" id="KW-0572">Peptidoglycan-anchor</keyword>
<comment type="caution">
    <text evidence="12">The sequence shown here is derived from an EMBL/GenBank/DDBJ whole genome shotgun (WGS) entry which is preliminary data.</text>
</comment>
<keyword evidence="13" id="KW-1185">Reference proteome</keyword>
<dbReference type="Gene3D" id="2.60.40.10">
    <property type="entry name" value="Immunoglobulins"/>
    <property type="match status" value="1"/>
</dbReference>
<feature type="region of interest" description="Disordered" evidence="6">
    <location>
        <begin position="692"/>
        <end position="714"/>
    </location>
</feature>
<dbReference type="HOGENOM" id="CLU_002287_0_1_11"/>
<dbReference type="SUPFAM" id="SSF49401">
    <property type="entry name" value="Bacterial adhesins"/>
    <property type="match status" value="2"/>
</dbReference>
<feature type="signal peptide" evidence="8">
    <location>
        <begin position="1"/>
        <end position="24"/>
    </location>
</feature>
<reference evidence="12 13" key="1">
    <citation type="submission" date="2010-12" db="EMBL/GenBank/DDBJ databases">
        <authorList>
            <person name="Muzny D."/>
            <person name="Qin X."/>
            <person name="Buhay C."/>
            <person name="Dugan-Rocha S."/>
            <person name="Ding Y."/>
            <person name="Chen G."/>
            <person name="Hawes A."/>
            <person name="Holder M."/>
            <person name="Jhangiani S."/>
            <person name="Johnson A."/>
            <person name="Khan Z."/>
            <person name="Li Z."/>
            <person name="Liu W."/>
            <person name="Liu X."/>
            <person name="Perez L."/>
            <person name="Shen H."/>
            <person name="Wang Q."/>
            <person name="Watt J."/>
            <person name="Xi L."/>
            <person name="Xin Y."/>
            <person name="Zhou J."/>
            <person name="Deng J."/>
            <person name="Jiang H."/>
            <person name="Liu Y."/>
            <person name="Qu J."/>
            <person name="Song X.-Z."/>
            <person name="Zhang L."/>
            <person name="Villasana D."/>
            <person name="Johnson A."/>
            <person name="Liu J."/>
            <person name="Liyanage D."/>
            <person name="Lorensuhewa L."/>
            <person name="Robinson T."/>
            <person name="Song A."/>
            <person name="Song B.-B."/>
            <person name="Dinh H."/>
            <person name="Thornton R."/>
            <person name="Coyle M."/>
            <person name="Francisco L."/>
            <person name="Jackson L."/>
            <person name="Javaid M."/>
            <person name="Korchina V."/>
            <person name="Kovar C."/>
            <person name="Mata R."/>
            <person name="Mathew T."/>
            <person name="Ngo R."/>
            <person name="Nguyen L."/>
            <person name="Nguyen N."/>
            <person name="Okwuonu G."/>
            <person name="Ongeri F."/>
            <person name="Pham C."/>
            <person name="Simmons D."/>
            <person name="Wilczek-Boney K."/>
            <person name="Hale W."/>
            <person name="Jakkamsetti A."/>
            <person name="Pham P."/>
            <person name="Ruth R."/>
            <person name="San Lucas F."/>
            <person name="Warren J."/>
            <person name="Zhang J."/>
            <person name="Zhao Z."/>
            <person name="Zhou C."/>
            <person name="Zhu D."/>
            <person name="Lee S."/>
            <person name="Bess C."/>
            <person name="Blankenburg K."/>
            <person name="Forbes L."/>
            <person name="Fu Q."/>
            <person name="Gubbala S."/>
            <person name="Hirani K."/>
            <person name="Jayaseelan J.C."/>
            <person name="Lara F."/>
            <person name="Munidasa M."/>
            <person name="Palculict T."/>
            <person name="Patil S."/>
            <person name="Pu L.-L."/>
            <person name="Saada N."/>
            <person name="Tang L."/>
            <person name="Weissenberger G."/>
            <person name="Zhu Y."/>
            <person name="Hemphill L."/>
            <person name="Shang Y."/>
            <person name="Youmans B."/>
            <person name="Ayvaz T."/>
            <person name="Ross M."/>
            <person name="Santibanez J."/>
            <person name="Aqrawi P."/>
            <person name="Gross S."/>
            <person name="Joshi V."/>
            <person name="Fowler G."/>
            <person name="Nazareth L."/>
            <person name="Reid J."/>
            <person name="Worley K."/>
            <person name="Petrosino J."/>
            <person name="Highlander S."/>
            <person name="Gibbs R."/>
        </authorList>
    </citation>
    <scope>NUCLEOTIDE SEQUENCE [LARGE SCALE GENOMIC DNA]</scope>
    <source>
        <strain evidence="12 13">DSM 10105</strain>
    </source>
</reference>
<protein>
    <submittedName>
        <fullName evidence="12">LPXTG-motif cell wall anchor domain protein</fullName>
    </submittedName>
</protein>
<dbReference type="Gene3D" id="2.60.40.1280">
    <property type="match status" value="1"/>
</dbReference>
<keyword evidence="7" id="KW-1133">Transmembrane helix</keyword>
<name>E6K250_PARDN</name>
<evidence type="ECO:0000313" key="12">
    <source>
        <dbReference type="EMBL" id="EFT82838.1"/>
    </source>
</evidence>
<evidence type="ECO:0000256" key="3">
    <source>
        <dbReference type="ARBA" id="ARBA00022525"/>
    </source>
</evidence>
<feature type="domain" description="CNA-B" evidence="9">
    <location>
        <begin position="605"/>
        <end position="694"/>
    </location>
</feature>
<dbReference type="EMBL" id="AEON01000002">
    <property type="protein sequence ID" value="EFT82838.1"/>
    <property type="molecule type" value="Genomic_DNA"/>
</dbReference>
<evidence type="ECO:0000256" key="4">
    <source>
        <dbReference type="ARBA" id="ARBA00022729"/>
    </source>
</evidence>
<dbReference type="Pfam" id="PF17961">
    <property type="entry name" value="Big_8"/>
    <property type="match status" value="1"/>
</dbReference>
<dbReference type="eggNOG" id="COG4932">
    <property type="taxonomic scope" value="Bacteria"/>
</dbReference>
<evidence type="ECO:0000256" key="6">
    <source>
        <dbReference type="SAM" id="MobiDB-lite"/>
    </source>
</evidence>
<evidence type="ECO:0000256" key="5">
    <source>
        <dbReference type="ARBA" id="ARBA00023088"/>
    </source>
</evidence>
<evidence type="ECO:0000256" key="1">
    <source>
        <dbReference type="ARBA" id="ARBA00004168"/>
    </source>
</evidence>
<comment type="subcellular location">
    <subcellularLocation>
        <location evidence="1">Secreted</location>
        <location evidence="1">Cell wall</location>
        <topology evidence="1">Peptidoglycan-anchor</topology>
    </subcellularLocation>
</comment>
<dbReference type="InterPro" id="IPR041033">
    <property type="entry name" value="SpaA_PFL_dom_1"/>
</dbReference>
<keyword evidence="7" id="KW-0472">Membrane</keyword>
<evidence type="ECO:0000259" key="11">
    <source>
        <dbReference type="Pfam" id="PF17961"/>
    </source>
</evidence>
<dbReference type="Proteomes" id="UP000004946">
    <property type="component" value="Chromosome"/>
</dbReference>
<dbReference type="Pfam" id="PF17802">
    <property type="entry name" value="SpaA"/>
    <property type="match status" value="1"/>
</dbReference>
<dbReference type="GO" id="GO:0005975">
    <property type="term" value="P:carbohydrate metabolic process"/>
    <property type="evidence" value="ECO:0007669"/>
    <property type="project" value="UniProtKB-ARBA"/>
</dbReference>
<feature type="transmembrane region" description="Helical" evidence="7">
    <location>
        <begin position="724"/>
        <end position="744"/>
    </location>
</feature>
<feature type="domain" description="SDR-like Ig" evidence="11">
    <location>
        <begin position="48"/>
        <end position="137"/>
    </location>
</feature>
<feature type="domain" description="CNA-B" evidence="9">
    <location>
        <begin position="516"/>
        <end position="596"/>
    </location>
</feature>
<dbReference type="CDD" id="cd00222">
    <property type="entry name" value="CollagenBindB"/>
    <property type="match status" value="3"/>
</dbReference>
<evidence type="ECO:0000259" key="9">
    <source>
        <dbReference type="Pfam" id="PF05738"/>
    </source>
</evidence>
<dbReference type="RefSeq" id="WP_006290753.1">
    <property type="nucleotide sequence ID" value="NZ_AP012333.1"/>
</dbReference>
<feature type="chain" id="PRO_5003206779" evidence="8">
    <location>
        <begin position="25"/>
        <end position="749"/>
    </location>
</feature>
<gene>
    <name evidence="12" type="ORF">HMPREF0620_1523</name>
</gene>
<dbReference type="SUPFAM" id="SSF49478">
    <property type="entry name" value="Cna protein B-type domain"/>
    <property type="match status" value="4"/>
</dbReference>
<evidence type="ECO:0000256" key="2">
    <source>
        <dbReference type="ARBA" id="ARBA00022512"/>
    </source>
</evidence>
<feature type="domain" description="CNA-B" evidence="9">
    <location>
        <begin position="418"/>
        <end position="507"/>
    </location>
</feature>
<proteinExistence type="predicted"/>
<accession>E6K250</accession>
<dbReference type="Gene3D" id="2.60.40.740">
    <property type="match status" value="1"/>
</dbReference>
<keyword evidence="7" id="KW-0812">Transmembrane</keyword>
<keyword evidence="4 8" id="KW-0732">Signal</keyword>
<sequence>MVALVSAIAMLVAVFFAAPRVTYAVELSDNIITDASLTKKEVNSNGSTTDLVMNFKLPNNKIKAGDTSTISLPEGFVFNRSIDFDVKSSDGNVVAHAHMDEKTGKLTMTYTDYVEKNSDITGRIVASVKADKQHNTNYTTTPFNIDVNGHTVNAGEITYGKWTGDNPEEVLSKWASINVTDNTLQYWVRINGKGIDLHGVTISDQLKSTGMTYDKDSFTFIEGKFFINKAGGLEMNGGRDVTSRYKNAIKFNDTNTAFSVPLGDIGTNGYYIKYTVKLNHTPVNHEAFDNKIRMTYPGQTEKHEYTNRTTWETASGEANGYNYSIKINKKGEDGKALAGAKFTVTRDRSGETVGTMTTDANGAASLENLLRDDYTLTETEAPAGYQKADPVKVTADELNNEAKSYSVCITDRVTDTSVKVVKKWDDADNQDGKRPSSVKVQLYADGQTSGEPVVLNTANGWSHEFTGLKEYNQGQRIVYTVKEVDAPEGYTATVSGSAADGFTITNKHTPAVTSLSGSKTWNDKDDQDGKRPGSITVNLLADGRKVKSVKATAAGGWKYSFADVPVYANGRKIVYTVSEDLVKGYTPSVKGLDIENSYTPGQTSVSVVKKWDDHDDQDGSRPASVQVQLYADGQASGSPVVLNAANEWTYRFTGLAVNKAGRKIAYTVKEVDAAQGYTATVSGSAADGFTITNKHTPVVPPTPRKPSKPVTPRHPVLAKTGVNAMVFAIASLALLLTAGVALSLRRRLQ</sequence>
<feature type="domain" description="SpaA-like prealbumin fold" evidence="10">
    <location>
        <begin position="324"/>
        <end position="399"/>
    </location>
</feature>
<dbReference type="InterPro" id="IPR008966">
    <property type="entry name" value="Adhesion_dom_sf"/>
</dbReference>
<dbReference type="InterPro" id="IPR013783">
    <property type="entry name" value="Ig-like_fold"/>
</dbReference>
<evidence type="ECO:0000313" key="13">
    <source>
        <dbReference type="Proteomes" id="UP000004946"/>
    </source>
</evidence>
<dbReference type="InterPro" id="IPR011252">
    <property type="entry name" value="Fibrogen-bd_dom1"/>
</dbReference>